<feature type="transmembrane region" description="Helical" evidence="1">
    <location>
        <begin position="94"/>
        <end position="113"/>
    </location>
</feature>
<keyword evidence="1" id="KW-0472">Membrane</keyword>
<keyword evidence="3" id="KW-1185">Reference proteome</keyword>
<gene>
    <name evidence="2" type="ORF">IWX46DRAFT_380146</name>
</gene>
<accession>A0ABR1MJM5</accession>
<comment type="caution">
    <text evidence="2">The sequence shown here is derived from an EMBL/GenBank/DDBJ whole genome shotgun (WGS) entry which is preliminary data.</text>
</comment>
<dbReference type="EMBL" id="JBBPDW010000006">
    <property type="protein sequence ID" value="KAK7551394.1"/>
    <property type="molecule type" value="Genomic_DNA"/>
</dbReference>
<reference evidence="2 3" key="1">
    <citation type="submission" date="2024-04" db="EMBL/GenBank/DDBJ databases">
        <title>Phyllosticta paracitricarpa is synonymous to the EU quarantine fungus P. citricarpa based on phylogenomic analyses.</title>
        <authorList>
            <consortium name="Lawrence Berkeley National Laboratory"/>
            <person name="Van Ingen-Buijs V.A."/>
            <person name="Van Westerhoven A.C."/>
            <person name="Haridas S."/>
            <person name="Skiadas P."/>
            <person name="Martin F."/>
            <person name="Groenewald J.Z."/>
            <person name="Crous P.W."/>
            <person name="Seidl M.F."/>
        </authorList>
    </citation>
    <scope>NUCLEOTIDE SEQUENCE [LARGE SCALE GENOMIC DNA]</scope>
    <source>
        <strain evidence="2 3">CBS 122670</strain>
    </source>
</reference>
<keyword evidence="1" id="KW-1133">Transmembrane helix</keyword>
<dbReference type="Proteomes" id="UP001365128">
    <property type="component" value="Unassembled WGS sequence"/>
</dbReference>
<keyword evidence="1" id="KW-0812">Transmembrane</keyword>
<protein>
    <submittedName>
        <fullName evidence="2">Uncharacterized protein</fullName>
    </submittedName>
</protein>
<organism evidence="2 3">
    <name type="scientific">Phyllosticta citricarpa</name>
    <dbReference type="NCBI Taxonomy" id="55181"/>
    <lineage>
        <taxon>Eukaryota</taxon>
        <taxon>Fungi</taxon>
        <taxon>Dikarya</taxon>
        <taxon>Ascomycota</taxon>
        <taxon>Pezizomycotina</taxon>
        <taxon>Dothideomycetes</taxon>
        <taxon>Dothideomycetes incertae sedis</taxon>
        <taxon>Botryosphaeriales</taxon>
        <taxon>Phyllostictaceae</taxon>
        <taxon>Phyllosticta</taxon>
    </lineage>
</organism>
<feature type="transmembrane region" description="Helical" evidence="1">
    <location>
        <begin position="65"/>
        <end position="87"/>
    </location>
</feature>
<evidence type="ECO:0000256" key="1">
    <source>
        <dbReference type="SAM" id="Phobius"/>
    </source>
</evidence>
<evidence type="ECO:0000313" key="3">
    <source>
        <dbReference type="Proteomes" id="UP001365128"/>
    </source>
</evidence>
<name>A0ABR1MJM5_9PEZI</name>
<evidence type="ECO:0000313" key="2">
    <source>
        <dbReference type="EMBL" id="KAK7551394.1"/>
    </source>
</evidence>
<sequence>MVDTDSLFRRLALDHLRTRQMSKSIPAHPQTLPLFALGINTHTRRVFIGLTPLNKHFPTLSVDDLVYISFPSSFAFHSGLPFACLFSKLRFTHLLLRCCFHFATLLLLLQSILLHPLPYWTLDGFS</sequence>
<proteinExistence type="predicted"/>